<dbReference type="EMBL" id="BAABFU010000002">
    <property type="protein sequence ID" value="GAA4350498.1"/>
    <property type="molecule type" value="Genomic_DNA"/>
</dbReference>
<evidence type="ECO:0000256" key="2">
    <source>
        <dbReference type="ARBA" id="ARBA00022679"/>
    </source>
</evidence>
<keyword evidence="3 5" id="KW-0949">S-adenosyl-L-methionine</keyword>
<dbReference type="InterPro" id="IPR004556">
    <property type="entry name" value="HemK-like"/>
</dbReference>
<gene>
    <name evidence="5 8" type="primary">prmC</name>
    <name evidence="8" type="ORF">GCM10023150_16270</name>
</gene>
<evidence type="ECO:0000256" key="3">
    <source>
        <dbReference type="ARBA" id="ARBA00022691"/>
    </source>
</evidence>
<feature type="binding site" evidence="5">
    <location>
        <position position="186"/>
    </location>
    <ligand>
        <name>S-adenosyl-L-methionine</name>
        <dbReference type="ChEBI" id="CHEBI:59789"/>
    </ligand>
</feature>
<evidence type="ECO:0000256" key="1">
    <source>
        <dbReference type="ARBA" id="ARBA00022603"/>
    </source>
</evidence>
<dbReference type="Gene3D" id="3.40.50.150">
    <property type="entry name" value="Vaccinia Virus protein VP39"/>
    <property type="match status" value="1"/>
</dbReference>
<comment type="function">
    <text evidence="5">Methylates the class 1 translation termination release factors RF1/PrfA and RF2/PrfB on the glutamine residue of the universally conserved GGQ motif.</text>
</comment>
<dbReference type="InterPro" id="IPR050320">
    <property type="entry name" value="N5-glutamine_MTase"/>
</dbReference>
<dbReference type="PANTHER" id="PTHR18895">
    <property type="entry name" value="HEMK METHYLTRANSFERASE"/>
    <property type="match status" value="1"/>
</dbReference>
<dbReference type="RefSeq" id="WP_223578499.1">
    <property type="nucleotide sequence ID" value="NZ_BAABFU010000002.1"/>
</dbReference>
<comment type="similarity">
    <text evidence="5">Belongs to the protein N5-glutamine methyltransferase family. PrmC subfamily.</text>
</comment>
<dbReference type="CDD" id="cd02440">
    <property type="entry name" value="AdoMet_MTases"/>
    <property type="match status" value="1"/>
</dbReference>
<evidence type="ECO:0000313" key="8">
    <source>
        <dbReference type="EMBL" id="GAA4350498.1"/>
    </source>
</evidence>
<evidence type="ECO:0000259" key="6">
    <source>
        <dbReference type="Pfam" id="PF05175"/>
    </source>
</evidence>
<dbReference type="InterPro" id="IPR007848">
    <property type="entry name" value="Small_mtfrase_dom"/>
</dbReference>
<keyword evidence="1 5" id="KW-0489">Methyltransferase</keyword>
<sequence>MSKTVQEALNWAVSELSLVDTAKLDAEVILAHALGQNRTWLKTWPDNTLSDDDLEHYQELVKRRSDGEPVAYITGKQDFWTLSLKVTTDTLIPRPETEHLVEFALSKIPQNDACLVADLGTGTGAIALSIASERPKATVWAMDISQGALAVAEHNRRQYALGNVTCHQSSWLDNWNGDSFDVIVSNPPYVEQHDPHLDSLKYEPITALVAEDKGLSDIKIIARQAAQHLKPSGWLMFEHGFEQGPAVRNILTEQGFVEVGTEQDYAGLDRMTFGRKAEL</sequence>
<dbReference type="Pfam" id="PF05175">
    <property type="entry name" value="MTS"/>
    <property type="match status" value="1"/>
</dbReference>
<dbReference type="InterPro" id="IPR019874">
    <property type="entry name" value="RF_methyltr_PrmC"/>
</dbReference>
<feature type="binding site" evidence="5">
    <location>
        <position position="143"/>
    </location>
    <ligand>
        <name>S-adenosyl-L-methionine</name>
        <dbReference type="ChEBI" id="CHEBI:59789"/>
    </ligand>
</feature>
<evidence type="ECO:0000256" key="4">
    <source>
        <dbReference type="ARBA" id="ARBA00048391"/>
    </source>
</evidence>
<dbReference type="GO" id="GO:0032259">
    <property type="term" value="P:methylation"/>
    <property type="evidence" value="ECO:0007669"/>
    <property type="project" value="UniProtKB-KW"/>
</dbReference>
<dbReference type="HAMAP" id="MF_02126">
    <property type="entry name" value="RF_methyltr_PrmC"/>
    <property type="match status" value="1"/>
</dbReference>
<dbReference type="Proteomes" id="UP001501294">
    <property type="component" value="Unassembled WGS sequence"/>
</dbReference>
<feature type="binding site" evidence="5">
    <location>
        <position position="171"/>
    </location>
    <ligand>
        <name>S-adenosyl-L-methionine</name>
        <dbReference type="ChEBI" id="CHEBI:59789"/>
    </ligand>
</feature>
<dbReference type="GO" id="GO:0008168">
    <property type="term" value="F:methyltransferase activity"/>
    <property type="evidence" value="ECO:0007669"/>
    <property type="project" value="UniProtKB-KW"/>
</dbReference>
<feature type="domain" description="Methyltransferase small" evidence="6">
    <location>
        <begin position="104"/>
        <end position="195"/>
    </location>
</feature>
<name>A0ABP8I3S1_9GAMM</name>
<keyword evidence="2 5" id="KW-0808">Transferase</keyword>
<dbReference type="Pfam" id="PF17827">
    <property type="entry name" value="PrmC_N"/>
    <property type="match status" value="1"/>
</dbReference>
<dbReference type="InterPro" id="IPR002052">
    <property type="entry name" value="DNA_methylase_N6_adenine_CS"/>
</dbReference>
<keyword evidence="9" id="KW-1185">Reference proteome</keyword>
<dbReference type="InterPro" id="IPR040758">
    <property type="entry name" value="PrmC_N"/>
</dbReference>
<dbReference type="SUPFAM" id="SSF53335">
    <property type="entry name" value="S-adenosyl-L-methionine-dependent methyltransferases"/>
    <property type="match status" value="1"/>
</dbReference>
<comment type="caution">
    <text evidence="8">The sequence shown here is derived from an EMBL/GenBank/DDBJ whole genome shotgun (WGS) entry which is preliminary data.</text>
</comment>
<reference evidence="9" key="1">
    <citation type="journal article" date="2019" name="Int. J. Syst. Evol. Microbiol.">
        <title>The Global Catalogue of Microorganisms (GCM) 10K type strain sequencing project: providing services to taxonomists for standard genome sequencing and annotation.</title>
        <authorList>
            <consortium name="The Broad Institute Genomics Platform"/>
            <consortium name="The Broad Institute Genome Sequencing Center for Infectious Disease"/>
            <person name="Wu L."/>
            <person name="Ma J."/>
        </authorList>
    </citation>
    <scope>NUCLEOTIDE SEQUENCE [LARGE SCALE GENOMIC DNA]</scope>
    <source>
        <strain evidence="9">JCM 17727</strain>
    </source>
</reference>
<proteinExistence type="inferred from homology"/>
<feature type="binding site" evidence="5">
    <location>
        <begin position="120"/>
        <end position="124"/>
    </location>
    <ligand>
        <name>S-adenosyl-L-methionine</name>
        <dbReference type="ChEBI" id="CHEBI:59789"/>
    </ligand>
</feature>
<accession>A0ABP8I3S1</accession>
<dbReference type="PROSITE" id="PS00092">
    <property type="entry name" value="N6_MTASE"/>
    <property type="match status" value="1"/>
</dbReference>
<dbReference type="InterPro" id="IPR029063">
    <property type="entry name" value="SAM-dependent_MTases_sf"/>
</dbReference>
<feature type="domain" description="Release factor glutamine methyltransferase N-terminal" evidence="7">
    <location>
        <begin position="7"/>
        <end position="75"/>
    </location>
</feature>
<dbReference type="Gene3D" id="1.10.8.10">
    <property type="entry name" value="DNA helicase RuvA subunit, C-terminal domain"/>
    <property type="match status" value="1"/>
</dbReference>
<evidence type="ECO:0000256" key="5">
    <source>
        <dbReference type="HAMAP-Rule" id="MF_02126"/>
    </source>
</evidence>
<organism evidence="8 9">
    <name type="scientific">Kangiella taiwanensis</name>
    <dbReference type="NCBI Taxonomy" id="1079179"/>
    <lineage>
        <taxon>Bacteria</taxon>
        <taxon>Pseudomonadati</taxon>
        <taxon>Pseudomonadota</taxon>
        <taxon>Gammaproteobacteria</taxon>
        <taxon>Kangiellales</taxon>
        <taxon>Kangiellaceae</taxon>
        <taxon>Kangiella</taxon>
    </lineage>
</organism>
<dbReference type="NCBIfam" id="TIGR03534">
    <property type="entry name" value="RF_mod_PrmC"/>
    <property type="match status" value="1"/>
</dbReference>
<dbReference type="EC" id="2.1.1.297" evidence="5"/>
<feature type="binding site" evidence="5">
    <location>
        <begin position="186"/>
        <end position="189"/>
    </location>
    <ligand>
        <name>substrate</name>
    </ligand>
</feature>
<evidence type="ECO:0000259" key="7">
    <source>
        <dbReference type="Pfam" id="PF17827"/>
    </source>
</evidence>
<protein>
    <recommendedName>
        <fullName evidence="5">Release factor glutamine methyltransferase</fullName>
        <shortName evidence="5">RF MTase</shortName>
        <ecNumber evidence="5">2.1.1.297</ecNumber>
    </recommendedName>
    <alternativeName>
        <fullName evidence="5">N5-glutamine methyltransferase PrmC</fullName>
    </alternativeName>
    <alternativeName>
        <fullName evidence="5">Protein-(glutamine-N5) MTase PrmC</fullName>
    </alternativeName>
    <alternativeName>
        <fullName evidence="5">Protein-glutamine N-methyltransferase PrmC</fullName>
    </alternativeName>
</protein>
<evidence type="ECO:0000313" key="9">
    <source>
        <dbReference type="Proteomes" id="UP001501294"/>
    </source>
</evidence>
<comment type="catalytic activity">
    <reaction evidence="4 5">
        <text>L-glutaminyl-[peptide chain release factor] + S-adenosyl-L-methionine = N(5)-methyl-L-glutaminyl-[peptide chain release factor] + S-adenosyl-L-homocysteine + H(+)</text>
        <dbReference type="Rhea" id="RHEA:42896"/>
        <dbReference type="Rhea" id="RHEA-COMP:10271"/>
        <dbReference type="Rhea" id="RHEA-COMP:10272"/>
        <dbReference type="ChEBI" id="CHEBI:15378"/>
        <dbReference type="ChEBI" id="CHEBI:30011"/>
        <dbReference type="ChEBI" id="CHEBI:57856"/>
        <dbReference type="ChEBI" id="CHEBI:59789"/>
        <dbReference type="ChEBI" id="CHEBI:61891"/>
        <dbReference type="EC" id="2.1.1.297"/>
    </reaction>
</comment>
<dbReference type="PANTHER" id="PTHR18895:SF74">
    <property type="entry name" value="MTRF1L RELEASE FACTOR GLUTAMINE METHYLTRANSFERASE"/>
    <property type="match status" value="1"/>
</dbReference>
<dbReference type="NCBIfam" id="TIGR00536">
    <property type="entry name" value="hemK_fam"/>
    <property type="match status" value="1"/>
</dbReference>